<evidence type="ECO:0000313" key="3">
    <source>
        <dbReference type="Proteomes" id="UP000240883"/>
    </source>
</evidence>
<protein>
    <submittedName>
        <fullName evidence="2">Uncharacterized protein</fullName>
    </submittedName>
</protein>
<proteinExistence type="predicted"/>
<feature type="region of interest" description="Disordered" evidence="1">
    <location>
        <begin position="1"/>
        <end position="41"/>
    </location>
</feature>
<gene>
    <name evidence="2" type="ORF">BS50DRAFT_34148</name>
</gene>
<dbReference type="AlphaFoldDB" id="A0A2T2PBZ4"/>
<name>A0A2T2PBZ4_CORCC</name>
<evidence type="ECO:0000256" key="1">
    <source>
        <dbReference type="SAM" id="MobiDB-lite"/>
    </source>
</evidence>
<keyword evidence="3" id="KW-1185">Reference proteome</keyword>
<organism evidence="2 3">
    <name type="scientific">Corynespora cassiicola Philippines</name>
    <dbReference type="NCBI Taxonomy" id="1448308"/>
    <lineage>
        <taxon>Eukaryota</taxon>
        <taxon>Fungi</taxon>
        <taxon>Dikarya</taxon>
        <taxon>Ascomycota</taxon>
        <taxon>Pezizomycotina</taxon>
        <taxon>Dothideomycetes</taxon>
        <taxon>Pleosporomycetidae</taxon>
        <taxon>Pleosporales</taxon>
        <taxon>Corynesporascaceae</taxon>
        <taxon>Corynespora</taxon>
    </lineage>
</organism>
<reference evidence="2 3" key="1">
    <citation type="journal article" date="2018" name="Front. Microbiol.">
        <title>Genome-Wide Analysis of Corynespora cassiicola Leaf Fall Disease Putative Effectors.</title>
        <authorList>
            <person name="Lopez D."/>
            <person name="Ribeiro S."/>
            <person name="Label P."/>
            <person name="Fumanal B."/>
            <person name="Venisse J.S."/>
            <person name="Kohler A."/>
            <person name="de Oliveira R.R."/>
            <person name="Labutti K."/>
            <person name="Lipzen A."/>
            <person name="Lail K."/>
            <person name="Bauer D."/>
            <person name="Ohm R.A."/>
            <person name="Barry K.W."/>
            <person name="Spatafora J."/>
            <person name="Grigoriev I.V."/>
            <person name="Martin F.M."/>
            <person name="Pujade-Renaud V."/>
        </authorList>
    </citation>
    <scope>NUCLEOTIDE SEQUENCE [LARGE SCALE GENOMIC DNA]</scope>
    <source>
        <strain evidence="2 3">Philippines</strain>
    </source>
</reference>
<accession>A0A2T2PBZ4</accession>
<dbReference type="EMBL" id="KZ678128">
    <property type="protein sequence ID" value="PSN75182.1"/>
    <property type="molecule type" value="Genomic_DNA"/>
</dbReference>
<sequence length="145" mass="15511">MARWQASGAQGGLPQRGLAQRPRQETKLANPRNPQLGYPRARPLQLLQLPQSNSNSCAAPALSLPIRLLAPLWILPPPVPPPPPSCLVVVAAAAAAVGSAARLFALLPDRRPAQQHCPLDDTRANLGPQRPTARYRLLAAPSRVL</sequence>
<evidence type="ECO:0000313" key="2">
    <source>
        <dbReference type="EMBL" id="PSN75182.1"/>
    </source>
</evidence>
<dbReference type="Proteomes" id="UP000240883">
    <property type="component" value="Unassembled WGS sequence"/>
</dbReference>